<dbReference type="GO" id="GO:0008986">
    <property type="term" value="F:pyruvate, water dikinase activity"/>
    <property type="evidence" value="ECO:0007669"/>
    <property type="project" value="UniProtKB-EC"/>
</dbReference>
<dbReference type="EC" id="2.7.9.2" evidence="3"/>
<keyword evidence="3" id="KW-0808">Transferase</keyword>
<dbReference type="InterPro" id="IPR002192">
    <property type="entry name" value="PPDK_AMP/ATP-bd"/>
</dbReference>
<dbReference type="InterPro" id="IPR013815">
    <property type="entry name" value="ATP_grasp_subdomain_1"/>
</dbReference>
<dbReference type="InterPro" id="IPR051549">
    <property type="entry name" value="PEP_Utilizing_Enz"/>
</dbReference>
<dbReference type="PANTHER" id="PTHR43615">
    <property type="entry name" value="PHOSPHOENOLPYRUVATE SYNTHASE-RELATED"/>
    <property type="match status" value="1"/>
</dbReference>
<dbReference type="Gene3D" id="3.30.470.20">
    <property type="entry name" value="ATP-grasp fold, B domain"/>
    <property type="match status" value="2"/>
</dbReference>
<dbReference type="Pfam" id="PF01326">
    <property type="entry name" value="PPDK_N"/>
    <property type="match status" value="2"/>
</dbReference>
<dbReference type="InterPro" id="IPR008279">
    <property type="entry name" value="PEP-util_enz_mobile_dom"/>
</dbReference>
<dbReference type="GO" id="GO:0005524">
    <property type="term" value="F:ATP binding"/>
    <property type="evidence" value="ECO:0007669"/>
    <property type="project" value="InterPro"/>
</dbReference>
<sequence>MKHRNLEILREHYINVPDFIVVDGKEELDLSFSKEELFAVRSSFEVEDNDENSFAGQFDTFLNINRRDVSFYIDKVKESYKKLNITNTASKVIVQEMIQSDYSGVIFTANPTGILNEMVIVAGEGLGCNIVEDKISTTTYYYNVDDKNYYFENENILNNNILNDLIEIAVKIKKIFQKDMDIEYAVKDDNVYILQARPITTLKYSKTVILDNSNIVESYPGISLPLTQSFAKQIYADVFKHCIYHLSQKDKNLVDGMSDHLDHMLACTNGRIYYNINNWYLIIKLLPCSDKLIKIWQEMLGVENKYVNDEKIPVTFLTKIKIVISFLHFLKSTPRSMEKLNRKFEADLIIFKEQVQSQNSLQDLLDTYKVIEAAISSDWYITLINDMYTFIYTGLLSKKEKEQLNDIKNLESMKPVMALNMLIHVYKKEKKSNRFNKLFEQYIELYGDRYLGELKLETQTYRVNPDLLLEYIQTHNETSLDKTSENMKENRKLKKAKLGIYNREISRLNRTRIFGLARSIFLKIGEILTAEGKLEHREDIFYLFLDEINEKDSYIGLVKARKIEYRKNENIPAYSRLVYADEIVEKHFENISMINNHDNLFGIGSSMGIVEGEVIVVKEADSNLSVKNKIIVAESTDPGWVLLIKDAKGIIVERGSILSHTAIITRELKKPSIVNVKNATGLLKNGDRVQLDAYKGIVRRIDGTL</sequence>
<reference evidence="3 4" key="1">
    <citation type="submission" date="2015-09" db="EMBL/GenBank/DDBJ databases">
        <authorList>
            <consortium name="Pathogen Informatics"/>
        </authorList>
    </citation>
    <scope>NUCLEOTIDE SEQUENCE [LARGE SCALE GENOMIC DNA]</scope>
    <source>
        <strain evidence="3 4">2789STDY5608835</strain>
    </source>
</reference>
<dbReference type="InterPro" id="IPR036637">
    <property type="entry name" value="Phosphohistidine_dom_sf"/>
</dbReference>
<feature type="domain" description="Pyruvate phosphate dikinase AMP/ATP-binding" evidence="2">
    <location>
        <begin position="27"/>
        <end position="148"/>
    </location>
</feature>
<keyword evidence="3" id="KW-0670">Pyruvate</keyword>
<feature type="domain" description="Pyruvate phosphate dikinase AMP/ATP-binding" evidence="2">
    <location>
        <begin position="155"/>
        <end position="206"/>
    </location>
</feature>
<evidence type="ECO:0000259" key="1">
    <source>
        <dbReference type="Pfam" id="PF00391"/>
    </source>
</evidence>
<protein>
    <submittedName>
        <fullName evidence="3">Phosphoenolpyruvate synthase</fullName>
        <ecNumber evidence="3">2.7.9.2</ecNumber>
    </submittedName>
</protein>
<dbReference type="SUPFAM" id="SSF56059">
    <property type="entry name" value="Glutathione synthetase ATP-binding domain-like"/>
    <property type="match status" value="1"/>
</dbReference>
<evidence type="ECO:0000313" key="4">
    <source>
        <dbReference type="Proteomes" id="UP000095395"/>
    </source>
</evidence>
<evidence type="ECO:0000259" key="2">
    <source>
        <dbReference type="Pfam" id="PF01326"/>
    </source>
</evidence>
<dbReference type="EMBL" id="CYYR01000009">
    <property type="protein sequence ID" value="CUN87233.1"/>
    <property type="molecule type" value="Genomic_DNA"/>
</dbReference>
<organism evidence="3 4">
    <name type="scientific">Roseburia inulinivorans</name>
    <dbReference type="NCBI Taxonomy" id="360807"/>
    <lineage>
        <taxon>Bacteria</taxon>
        <taxon>Bacillati</taxon>
        <taxon>Bacillota</taxon>
        <taxon>Clostridia</taxon>
        <taxon>Lachnospirales</taxon>
        <taxon>Lachnospiraceae</taxon>
        <taxon>Roseburia</taxon>
    </lineage>
</organism>
<dbReference type="AlphaFoldDB" id="A0A174AG96"/>
<dbReference type="Proteomes" id="UP000095395">
    <property type="component" value="Unassembled WGS sequence"/>
</dbReference>
<dbReference type="Gene3D" id="3.30.1490.20">
    <property type="entry name" value="ATP-grasp fold, A domain"/>
    <property type="match status" value="1"/>
</dbReference>
<name>A0A174AG96_9FIRM</name>
<dbReference type="RefSeq" id="WP_055301962.1">
    <property type="nucleotide sequence ID" value="NZ_CYYR01000009.1"/>
</dbReference>
<dbReference type="SUPFAM" id="SSF52009">
    <property type="entry name" value="Phosphohistidine domain"/>
    <property type="match status" value="1"/>
</dbReference>
<proteinExistence type="predicted"/>
<dbReference type="PANTHER" id="PTHR43615:SF1">
    <property type="entry name" value="PPDK_N DOMAIN-CONTAINING PROTEIN"/>
    <property type="match status" value="1"/>
</dbReference>
<evidence type="ECO:0000313" key="3">
    <source>
        <dbReference type="EMBL" id="CUN87233.1"/>
    </source>
</evidence>
<dbReference type="Pfam" id="PF00391">
    <property type="entry name" value="PEP-utilizers"/>
    <property type="match status" value="1"/>
</dbReference>
<feature type="domain" description="PEP-utilising enzyme mobile" evidence="1">
    <location>
        <begin position="627"/>
        <end position="696"/>
    </location>
</feature>
<dbReference type="Gene3D" id="3.50.30.10">
    <property type="entry name" value="Phosphohistidine domain"/>
    <property type="match status" value="1"/>
</dbReference>
<accession>A0A174AG96</accession>
<gene>
    <name evidence="3" type="primary">ppsA</name>
    <name evidence="3" type="ORF">ERS852392_01579</name>
</gene>